<dbReference type="Gene3D" id="3.40.50.1000">
    <property type="entry name" value="HAD superfamily/HAD-like"/>
    <property type="match status" value="1"/>
</dbReference>
<dbReference type="InterPro" id="IPR023214">
    <property type="entry name" value="HAD_sf"/>
</dbReference>
<dbReference type="Pfam" id="PF00702">
    <property type="entry name" value="Hydrolase"/>
    <property type="match status" value="1"/>
</dbReference>
<dbReference type="Proteomes" id="UP000678228">
    <property type="component" value="Unassembled WGS sequence"/>
</dbReference>
<comment type="caution">
    <text evidence="4">The sequence shown here is derived from an EMBL/GenBank/DDBJ whole genome shotgun (WGS) entry which is preliminary data.</text>
</comment>
<name>A0A940WSY3_9BACI</name>
<dbReference type="AlphaFoldDB" id="A0A940WSY3"/>
<dbReference type="PANTHER" id="PTHR46470:SF2">
    <property type="entry name" value="GLYCERALDEHYDE 3-PHOSPHATE PHOSPHATASE"/>
    <property type="match status" value="1"/>
</dbReference>
<reference evidence="4" key="1">
    <citation type="submission" date="2021-03" db="EMBL/GenBank/DDBJ databases">
        <title>Bacillus suaedae sp. nov., isolated from Suaeda aralocaspica.</title>
        <authorList>
            <person name="Lei R.F.R."/>
        </authorList>
    </citation>
    <scope>NUCLEOTIDE SEQUENCE</scope>
    <source>
        <strain evidence="4">YZJH907-2</strain>
    </source>
</reference>
<dbReference type="InterPro" id="IPR036412">
    <property type="entry name" value="HAD-like_sf"/>
</dbReference>
<evidence type="ECO:0000313" key="4">
    <source>
        <dbReference type="EMBL" id="MBP3949608.1"/>
    </source>
</evidence>
<dbReference type="InterPro" id="IPR051400">
    <property type="entry name" value="HAD-like_hydrolase"/>
</dbReference>
<evidence type="ECO:0000256" key="3">
    <source>
        <dbReference type="ARBA" id="ARBA00022842"/>
    </source>
</evidence>
<sequence length="272" mass="31031">MSNEIELVIFDLDGTLYEGTDHFDYYAEQLKQHVDSSLKEKFTSDYERMKTGNHPVTIGKAYDSKRDLVLTIDPMTIMVSAASDWDGNLLSQDEVAEYYSDVLQFDFEEMIAIGDGWWLPFVTAKHFGVEDCYPSYLATKEYMVTDQFTLEKLEGLRENLIELKKEKNIVLMTNSDSEDVGRLLKELALDGVFDHIITSAKKPSRTTPIFEELLKLYEIKPEQALSVGDNFINEIAPALLLGMQAKYITPHSFTVEHKNLEVIPSVTAMFIN</sequence>
<evidence type="ECO:0000256" key="1">
    <source>
        <dbReference type="ARBA" id="ARBA00022723"/>
    </source>
</evidence>
<dbReference type="GO" id="GO:0046872">
    <property type="term" value="F:metal ion binding"/>
    <property type="evidence" value="ECO:0007669"/>
    <property type="project" value="UniProtKB-KW"/>
</dbReference>
<gene>
    <name evidence="4" type="ORF">J7W16_00585</name>
</gene>
<dbReference type="RefSeq" id="WP_210594991.1">
    <property type="nucleotide sequence ID" value="NZ_JAGKSQ010000001.1"/>
</dbReference>
<keyword evidence="1" id="KW-0479">Metal-binding</keyword>
<protein>
    <submittedName>
        <fullName evidence="4">HAD family hydrolase</fullName>
    </submittedName>
</protein>
<keyword evidence="3" id="KW-0460">Magnesium</keyword>
<proteinExistence type="predicted"/>
<organism evidence="4 5">
    <name type="scientific">Halalkalibacter suaedae</name>
    <dbReference type="NCBI Taxonomy" id="2822140"/>
    <lineage>
        <taxon>Bacteria</taxon>
        <taxon>Bacillati</taxon>
        <taxon>Bacillota</taxon>
        <taxon>Bacilli</taxon>
        <taxon>Bacillales</taxon>
        <taxon>Bacillaceae</taxon>
        <taxon>Halalkalibacter</taxon>
    </lineage>
</organism>
<evidence type="ECO:0000256" key="2">
    <source>
        <dbReference type="ARBA" id="ARBA00022801"/>
    </source>
</evidence>
<dbReference type="PANTHER" id="PTHR46470">
    <property type="entry name" value="N-ACYLNEURAMINATE-9-PHOSPHATASE"/>
    <property type="match status" value="1"/>
</dbReference>
<evidence type="ECO:0000313" key="5">
    <source>
        <dbReference type="Proteomes" id="UP000678228"/>
    </source>
</evidence>
<dbReference type="EMBL" id="JAGKSQ010000001">
    <property type="protein sequence ID" value="MBP3949608.1"/>
    <property type="molecule type" value="Genomic_DNA"/>
</dbReference>
<accession>A0A940WSY3</accession>
<dbReference type="GO" id="GO:0016791">
    <property type="term" value="F:phosphatase activity"/>
    <property type="evidence" value="ECO:0007669"/>
    <property type="project" value="TreeGrafter"/>
</dbReference>
<keyword evidence="2 4" id="KW-0378">Hydrolase</keyword>
<dbReference type="SUPFAM" id="SSF56784">
    <property type="entry name" value="HAD-like"/>
    <property type="match status" value="1"/>
</dbReference>
<keyword evidence="5" id="KW-1185">Reference proteome</keyword>